<protein>
    <recommendedName>
        <fullName evidence="4">NAD-dependent dehydratase</fullName>
    </recommendedName>
</protein>
<accession>A0AA37WIH0</accession>
<dbReference type="RefSeq" id="WP_284217311.1">
    <property type="nucleotide sequence ID" value="NZ_BSOT01000005.1"/>
</dbReference>
<feature type="transmembrane region" description="Helical" evidence="1">
    <location>
        <begin position="43"/>
        <end position="69"/>
    </location>
</feature>
<keyword evidence="3" id="KW-1185">Reference proteome</keyword>
<keyword evidence="1" id="KW-0472">Membrane</keyword>
<name>A0AA37WIH0_9ALTE</name>
<organism evidence="2 3">
    <name type="scientific">Agaribacter marinus</name>
    <dbReference type="NCBI Taxonomy" id="1431249"/>
    <lineage>
        <taxon>Bacteria</taxon>
        <taxon>Pseudomonadati</taxon>
        <taxon>Pseudomonadota</taxon>
        <taxon>Gammaproteobacteria</taxon>
        <taxon>Alteromonadales</taxon>
        <taxon>Alteromonadaceae</taxon>
        <taxon>Agaribacter</taxon>
    </lineage>
</organism>
<dbReference type="EMBL" id="BSOT01000005">
    <property type="protein sequence ID" value="GLR71013.1"/>
    <property type="molecule type" value="Genomic_DNA"/>
</dbReference>
<feature type="transmembrane region" description="Helical" evidence="1">
    <location>
        <begin position="76"/>
        <end position="101"/>
    </location>
</feature>
<dbReference type="Pfam" id="PF13781">
    <property type="entry name" value="DoxX_3"/>
    <property type="match status" value="1"/>
</dbReference>
<evidence type="ECO:0000256" key="1">
    <source>
        <dbReference type="SAM" id="Phobius"/>
    </source>
</evidence>
<keyword evidence="1" id="KW-0812">Transmembrane</keyword>
<gene>
    <name evidence="2" type="ORF">GCM10007852_19210</name>
</gene>
<feature type="transmembrane region" description="Helical" evidence="1">
    <location>
        <begin position="12"/>
        <end position="31"/>
    </location>
</feature>
<proteinExistence type="predicted"/>
<dbReference type="AlphaFoldDB" id="A0AA37WIH0"/>
<feature type="transmembrane region" description="Helical" evidence="1">
    <location>
        <begin position="107"/>
        <end position="124"/>
    </location>
</feature>
<sequence length="128" mass="14210">MKPITQEVLHRAAIYSLAMLWIFTGLTSLFFSPDIGYQILASAGLFGTLADISVIGGGALDIALGLWLLTSFRIKLCCLIQVAVIVFYMVLLTFIDAAFWLHPFGPVTKNFPILVLIIFVYSWHQDKG</sequence>
<reference evidence="2" key="2">
    <citation type="submission" date="2023-01" db="EMBL/GenBank/DDBJ databases">
        <title>Draft genome sequence of Agaribacter marinus strain NBRC 110023.</title>
        <authorList>
            <person name="Sun Q."/>
            <person name="Mori K."/>
        </authorList>
    </citation>
    <scope>NUCLEOTIDE SEQUENCE</scope>
    <source>
        <strain evidence="2">NBRC 110023</strain>
    </source>
</reference>
<reference evidence="2" key="1">
    <citation type="journal article" date="2014" name="Int. J. Syst. Evol. Microbiol.">
        <title>Complete genome sequence of Corynebacterium casei LMG S-19264T (=DSM 44701T), isolated from a smear-ripened cheese.</title>
        <authorList>
            <consortium name="US DOE Joint Genome Institute (JGI-PGF)"/>
            <person name="Walter F."/>
            <person name="Albersmeier A."/>
            <person name="Kalinowski J."/>
            <person name="Ruckert C."/>
        </authorList>
    </citation>
    <scope>NUCLEOTIDE SEQUENCE</scope>
    <source>
        <strain evidence="2">NBRC 110023</strain>
    </source>
</reference>
<dbReference type="InterPro" id="IPR025695">
    <property type="entry name" value="DoxX-like"/>
</dbReference>
<keyword evidence="1" id="KW-1133">Transmembrane helix</keyword>
<evidence type="ECO:0008006" key="4">
    <source>
        <dbReference type="Google" id="ProtNLM"/>
    </source>
</evidence>
<evidence type="ECO:0000313" key="3">
    <source>
        <dbReference type="Proteomes" id="UP001156601"/>
    </source>
</evidence>
<comment type="caution">
    <text evidence="2">The sequence shown here is derived from an EMBL/GenBank/DDBJ whole genome shotgun (WGS) entry which is preliminary data.</text>
</comment>
<dbReference type="Proteomes" id="UP001156601">
    <property type="component" value="Unassembled WGS sequence"/>
</dbReference>
<evidence type="ECO:0000313" key="2">
    <source>
        <dbReference type="EMBL" id="GLR71013.1"/>
    </source>
</evidence>